<comment type="subcellular location">
    <subcellularLocation>
        <location evidence="1">Golgi apparatus</location>
    </subcellularLocation>
</comment>
<feature type="compositionally biased region" description="Low complexity" evidence="4">
    <location>
        <begin position="1206"/>
        <end position="1220"/>
    </location>
</feature>
<evidence type="ECO:0000256" key="2">
    <source>
        <dbReference type="ARBA" id="ARBA00022448"/>
    </source>
</evidence>
<evidence type="ECO:0000256" key="3">
    <source>
        <dbReference type="ARBA" id="ARBA00023034"/>
    </source>
</evidence>
<dbReference type="Proteomes" id="UP000818624">
    <property type="component" value="Chromosome 1"/>
</dbReference>
<evidence type="ECO:0000259" key="5">
    <source>
        <dbReference type="Pfam" id="PF12584"/>
    </source>
</evidence>
<accession>A0ABY8EML5</accession>
<dbReference type="InterPro" id="IPR045126">
    <property type="entry name" value="TRAPPC10/Trs130"/>
</dbReference>
<dbReference type="EMBL" id="CP046234">
    <property type="protein sequence ID" value="WFD46234.1"/>
    <property type="molecule type" value="Genomic_DNA"/>
</dbReference>
<evidence type="ECO:0000256" key="4">
    <source>
        <dbReference type="SAM" id="MobiDB-lite"/>
    </source>
</evidence>
<evidence type="ECO:0000313" key="7">
    <source>
        <dbReference type="EMBL" id="WFD46234.1"/>
    </source>
</evidence>
<keyword evidence="2" id="KW-0813">Transport</keyword>
<feature type="region of interest" description="Disordered" evidence="4">
    <location>
        <begin position="1176"/>
        <end position="1246"/>
    </location>
</feature>
<sequence length="1356" mass="147036">MTDAPEGRAIRVTYATHSSPQAGALISHVTGLLQQQFPLRNVHWRPSPSTRCLRPSATRATGAVSQAPHAIRTLQMLSVNLVPVQAPVDVREPVLARTPCVHLFFVACDDNDVYRSKVRSEIRNWIASLPSLMPQDFTGMRVPGEEGRDVPAALEPEFLIVLVPPMSEAAPATPPVMGGGAHPAMPGTSQASASKGPMNRFYNMNKGTVLEKVKADFNSSLHERVVQLPKLPGTVSPAATNDPVLWIELIARMKECVANTIGSLVELQDRTITLYDAQRGQPSWSFSQSLARTEQLIETLEGVELLEDSLTLYQELDQRLAAGLADGTASFPAIGGTDPGDDSLLLLGPLRKPYHAQLEQGTISLFDLRCYLFAQQAMLLGTLGHVLKVIQATPAFIAHVAQMYARYGTAGLPRFFVEAWSFSVALDAVEQCQAWLVEQTNEGDEDPSQLPAFHAAKADLLELAVRQLLRIGLRTGHLPDRDPFRLAEAGGLAYPDASDAPITRKELVEAMDRRDVFDMQLRNLIQRAVLAASFAQQQSRLFRLKYVLASLDMLRGTYDGAAKLFAELLTGDASAAWGPLHAAVHASRLACLRHAERDHGVEWVDANLAALRTVCATRALVRAPQPLDEHALLVALQEESAALDQETTLVGYNGFRLRVVHFRATRADDDDGAWLDVDVFSHLGFPLEVHSVGVYVSNYQQDQLWFQSAPVTLFPGTTSCRVYCAMPAAGFFHVQATQVRLGTHVLLEQLVQGALSLSTLADAQQHEYTRTRIFVPADGDAADVRILPQMHVQLDAPRHAVLQVAAGRNALTASIRIEPGAGVRLATMTAPTTDGGAHVECDGDEVRIEGLAPHTHCRIPLPFAAVPRGGVCELLVTLRYRTQQSRADVERVRVRRLTAALALPLGIQIQDHFRLAHLLSQLTLEASPEAYTRIAAPRITATETGALQVQLPAAAPAVLVPEQPSAVLLRFTLPEGQHRTAQPETFRLTIAYRGLVEEAQALALLTLAQLPQCAELDRGDQALVYDALVHVIANTIDTPRYAWTGRLGLAPFDPAVWERHAQQWGWPRDSIKTRILHEVLEALYTRLASASPPGDAVAPLSDDANDAQQRAWDAAQALLTWRTLSLPLDVPLVDVVAAVTVESQAPRAVVTQPIEVEIRIEISLRWGAPKREGVLPTAETQAAPEAGAEVAPADAPVDSPKDTQDDASATAPAAASSGTALQDAGDASSSSASSSNSSSSSLSNAAKPVDMQTIRLQYNIAADYVHWIVWGDKKGTFTVPSDTPTYTHTVRATLLPVHAGALLLPRVRVSCVPPTPRSLQCESYMTNGAACIDTLDPVAADNYWVDLAPLDRRVSV</sequence>
<evidence type="ECO:0000313" key="8">
    <source>
        <dbReference type="Proteomes" id="UP000818624"/>
    </source>
</evidence>
<feature type="compositionally biased region" description="Low complexity" evidence="4">
    <location>
        <begin position="1227"/>
        <end position="1246"/>
    </location>
</feature>
<evidence type="ECO:0008006" key="9">
    <source>
        <dbReference type="Google" id="ProtNLM"/>
    </source>
</evidence>
<dbReference type="PANTHER" id="PTHR13251:SF3">
    <property type="entry name" value="TRAFFICKING PROTEIN PARTICLE COMPLEX SUBUNIT 10"/>
    <property type="match status" value="1"/>
</dbReference>
<reference evidence="7 8" key="1">
    <citation type="journal article" date="2020" name="Elife">
        <title>Loss of centromere function drives karyotype evolution in closely related Malassezia species.</title>
        <authorList>
            <person name="Sankaranarayanan S.R."/>
            <person name="Ianiri G."/>
            <person name="Coelho M.A."/>
            <person name="Reza M.H."/>
            <person name="Thimmappa B.C."/>
            <person name="Ganguly P."/>
            <person name="Vadnala R.N."/>
            <person name="Sun S."/>
            <person name="Siddharthan R."/>
            <person name="Tellgren-Roth C."/>
            <person name="Dawson T.L."/>
            <person name="Heitman J."/>
            <person name="Sanyal K."/>
        </authorList>
    </citation>
    <scope>NUCLEOTIDE SEQUENCE [LARGE SCALE GENOMIC DNA]</scope>
    <source>
        <strain evidence="7">CBS14141</strain>
    </source>
</reference>
<feature type="domain" description="TRAPPC10/Trs130 N-terminal" evidence="6">
    <location>
        <begin position="25"/>
        <end position="132"/>
    </location>
</feature>
<gene>
    <name evidence="7" type="ORF">GLX27_000866</name>
</gene>
<feature type="domain" description="TRAPPC10/Trs130 N-terminal" evidence="6">
    <location>
        <begin position="204"/>
        <end position="388"/>
    </location>
</feature>
<proteinExistence type="predicted"/>
<feature type="compositionally biased region" description="Low complexity" evidence="4">
    <location>
        <begin position="1182"/>
        <end position="1198"/>
    </location>
</feature>
<dbReference type="InterPro" id="IPR022233">
    <property type="entry name" value="TRAPPC10/Trs130_C"/>
</dbReference>
<dbReference type="Pfam" id="PF12584">
    <property type="entry name" value="TRAPPC10"/>
    <property type="match status" value="1"/>
</dbReference>
<feature type="domain" description="TRAPPC10/Trs130 C-terminal" evidence="5">
    <location>
        <begin position="1127"/>
        <end position="1315"/>
    </location>
</feature>
<keyword evidence="3" id="KW-0333">Golgi apparatus</keyword>
<organism evidence="7 8">
    <name type="scientific">Malassezia furfur</name>
    <name type="common">Pityriasis versicolor infection agent</name>
    <name type="synonym">Pityrosporum furfur</name>
    <dbReference type="NCBI Taxonomy" id="55194"/>
    <lineage>
        <taxon>Eukaryota</taxon>
        <taxon>Fungi</taxon>
        <taxon>Dikarya</taxon>
        <taxon>Basidiomycota</taxon>
        <taxon>Ustilaginomycotina</taxon>
        <taxon>Malasseziomycetes</taxon>
        <taxon>Malasseziales</taxon>
        <taxon>Malasseziaceae</taxon>
        <taxon>Malassezia</taxon>
    </lineage>
</organism>
<dbReference type="InterPro" id="IPR056913">
    <property type="entry name" value="TRAPPC10/Trs130_N"/>
</dbReference>
<name>A0ABY8EML5_MALFU</name>
<protein>
    <recommendedName>
        <fullName evidence="9">Trafficking protein particle complex subunit 10</fullName>
    </recommendedName>
</protein>
<keyword evidence="8" id="KW-1185">Reference proteome</keyword>
<dbReference type="Pfam" id="PF23036">
    <property type="entry name" value="TRAPPC10_1st"/>
    <property type="match status" value="2"/>
</dbReference>
<evidence type="ECO:0000256" key="1">
    <source>
        <dbReference type="ARBA" id="ARBA00004555"/>
    </source>
</evidence>
<dbReference type="PANTHER" id="PTHR13251">
    <property type="entry name" value="EPILEPSY HOLOPROSENCEPHALY CANDIDATE 1/TMEM1"/>
    <property type="match status" value="1"/>
</dbReference>
<evidence type="ECO:0000259" key="6">
    <source>
        <dbReference type="Pfam" id="PF23036"/>
    </source>
</evidence>